<dbReference type="PANTHER" id="PTHR31069:SF12">
    <property type="entry name" value="TRANSCRIPTION FACTOR DOMAIN-CONTAINING PROTEIN"/>
    <property type="match status" value="1"/>
</dbReference>
<dbReference type="GO" id="GO:0005634">
    <property type="term" value="C:nucleus"/>
    <property type="evidence" value="ECO:0007669"/>
    <property type="project" value="TreeGrafter"/>
</dbReference>
<feature type="domain" description="Xylanolytic transcriptional activator regulatory" evidence="6">
    <location>
        <begin position="71"/>
        <end position="147"/>
    </location>
</feature>
<keyword evidence="8" id="KW-1185">Reference proteome</keyword>
<evidence type="ECO:0000256" key="2">
    <source>
        <dbReference type="ARBA" id="ARBA00023125"/>
    </source>
</evidence>
<dbReference type="InterPro" id="IPR050675">
    <property type="entry name" value="OAF3"/>
</dbReference>
<keyword evidence="4" id="KW-0539">Nucleus</keyword>
<dbReference type="GO" id="GO:0006351">
    <property type="term" value="P:DNA-templated transcription"/>
    <property type="evidence" value="ECO:0007669"/>
    <property type="project" value="InterPro"/>
</dbReference>
<reference evidence="7 8" key="1">
    <citation type="journal article" date="2016" name="Proc. Natl. Acad. Sci. U.S.A.">
        <title>Comparative genomics of biotechnologically important yeasts.</title>
        <authorList>
            <person name="Riley R."/>
            <person name="Haridas S."/>
            <person name="Wolfe K.H."/>
            <person name="Lopes M.R."/>
            <person name="Hittinger C.T."/>
            <person name="Goeker M."/>
            <person name="Salamov A.A."/>
            <person name="Wisecaver J.H."/>
            <person name="Long T.M."/>
            <person name="Calvey C.H."/>
            <person name="Aerts A.L."/>
            <person name="Barry K.W."/>
            <person name="Choi C."/>
            <person name="Clum A."/>
            <person name="Coughlan A.Y."/>
            <person name="Deshpande S."/>
            <person name="Douglass A.P."/>
            <person name="Hanson S.J."/>
            <person name="Klenk H.-P."/>
            <person name="LaButti K.M."/>
            <person name="Lapidus A."/>
            <person name="Lindquist E.A."/>
            <person name="Lipzen A.M."/>
            <person name="Meier-Kolthoff J.P."/>
            <person name="Ohm R.A."/>
            <person name="Otillar R.P."/>
            <person name="Pangilinan J.L."/>
            <person name="Peng Y."/>
            <person name="Rokas A."/>
            <person name="Rosa C.A."/>
            <person name="Scheuner C."/>
            <person name="Sibirny A.A."/>
            <person name="Slot J.C."/>
            <person name="Stielow J.B."/>
            <person name="Sun H."/>
            <person name="Kurtzman C.P."/>
            <person name="Blackwell M."/>
            <person name="Grigoriev I.V."/>
            <person name="Jeffries T.W."/>
        </authorList>
    </citation>
    <scope>NUCLEOTIDE SEQUENCE [LARGE SCALE GENOMIC DNA]</scope>
    <source>
        <strain evidence="7 8">NRRL Y-2026</strain>
    </source>
</reference>
<dbReference type="Pfam" id="PF04082">
    <property type="entry name" value="Fungal_trans"/>
    <property type="match status" value="1"/>
</dbReference>
<keyword evidence="5" id="KW-0472">Membrane</keyword>
<evidence type="ECO:0000256" key="4">
    <source>
        <dbReference type="ARBA" id="ARBA00023242"/>
    </source>
</evidence>
<dbReference type="GeneID" id="30177418"/>
<dbReference type="PANTHER" id="PTHR31069">
    <property type="entry name" value="OLEATE-ACTIVATED TRANSCRIPTION FACTOR 1-RELATED"/>
    <property type="match status" value="1"/>
</dbReference>
<dbReference type="SMART" id="SM00906">
    <property type="entry name" value="Fungal_trans"/>
    <property type="match status" value="1"/>
</dbReference>
<evidence type="ECO:0000313" key="8">
    <source>
        <dbReference type="Proteomes" id="UP000094455"/>
    </source>
</evidence>
<organism evidence="7 8">
    <name type="scientific">Pichia membranifaciens NRRL Y-2026</name>
    <dbReference type="NCBI Taxonomy" id="763406"/>
    <lineage>
        <taxon>Eukaryota</taxon>
        <taxon>Fungi</taxon>
        <taxon>Dikarya</taxon>
        <taxon>Ascomycota</taxon>
        <taxon>Saccharomycotina</taxon>
        <taxon>Pichiomycetes</taxon>
        <taxon>Pichiales</taxon>
        <taxon>Pichiaceae</taxon>
        <taxon>Pichia</taxon>
    </lineage>
</organism>
<evidence type="ECO:0000259" key="6">
    <source>
        <dbReference type="SMART" id="SM00906"/>
    </source>
</evidence>
<dbReference type="AlphaFoldDB" id="A0A1E3NNZ7"/>
<dbReference type="GO" id="GO:0000981">
    <property type="term" value="F:DNA-binding transcription factor activity, RNA polymerase II-specific"/>
    <property type="evidence" value="ECO:0007669"/>
    <property type="project" value="TreeGrafter"/>
</dbReference>
<accession>A0A1E3NNZ7</accession>
<feature type="transmembrane region" description="Helical" evidence="5">
    <location>
        <begin position="233"/>
        <end position="251"/>
    </location>
</feature>
<sequence length="587" mass="67682">MSDEALSLSNSDEEIYLRNHPLNDRMIELAKYIIGNYDFMKRCTFPIYQYALLLNFYQKIDGEKLYTQGETHLSSSILVQMAASLGMNRDPSKFANFSCNAICGSLGRKIWHTLVSIDNFQYFQEGVPKSIAESSCDTELPQFDPSFSNNNDPNIEKLTIQLIHTRHEIEAEIKPIADKICDIHNPPTVLSVLESLENFEETLVSRFDYLNTLFKKSNNNTYYNRLEKVGNTLIVFEAISFIFTILLHLGLKFESMKHFPAAKFFSSKILASSMSFLSVIPEIASSSHEFFGVGFDFVVIPSTEIIMCKNMVFITSNYVKYSIFKQKLLKYDPLDAVKLKLINQILHTVLYDVFYNRHLKVLKLLASNFFFAWRILKAQSYIFTLLKDGLLSYENQRGAFNFVETYTADDLMETLQLLDLSNYSNPNKPDCYFTSILRKYKADICDEDPRNEELFSNLNLELRRKKDELSNDSTMGRPNICRSLFNNDGKSSDNLFGSIFSVEDDQFWMDILQSNKLNDPQNGIFRILDNLYPSQKGNYQPELIFSDVEETPPLPEVIADPTVVGINDEKDELKNQFVDEAIFDFLF</sequence>
<dbReference type="GO" id="GO:0000978">
    <property type="term" value="F:RNA polymerase II cis-regulatory region sequence-specific DNA binding"/>
    <property type="evidence" value="ECO:0007669"/>
    <property type="project" value="TreeGrafter"/>
</dbReference>
<keyword evidence="1" id="KW-0805">Transcription regulation</keyword>
<dbReference type="CDD" id="cd12148">
    <property type="entry name" value="fungal_TF_MHR"/>
    <property type="match status" value="1"/>
</dbReference>
<dbReference type="OrthoDB" id="2943660at2759"/>
<gene>
    <name evidence="7" type="ORF">PICMEDRAFT_15233</name>
</gene>
<dbReference type="STRING" id="763406.A0A1E3NNZ7"/>
<evidence type="ECO:0000256" key="3">
    <source>
        <dbReference type="ARBA" id="ARBA00023163"/>
    </source>
</evidence>
<protein>
    <recommendedName>
        <fullName evidence="6">Xylanolytic transcriptional activator regulatory domain-containing protein</fullName>
    </recommendedName>
</protein>
<keyword evidence="5" id="KW-0812">Transmembrane</keyword>
<dbReference type="EMBL" id="KV454002">
    <property type="protein sequence ID" value="ODQ47253.1"/>
    <property type="molecule type" value="Genomic_DNA"/>
</dbReference>
<keyword evidence="5" id="KW-1133">Transmembrane helix</keyword>
<keyword evidence="3" id="KW-0804">Transcription</keyword>
<dbReference type="GO" id="GO:0045944">
    <property type="term" value="P:positive regulation of transcription by RNA polymerase II"/>
    <property type="evidence" value="ECO:0007669"/>
    <property type="project" value="TreeGrafter"/>
</dbReference>
<dbReference type="GO" id="GO:0008270">
    <property type="term" value="F:zinc ion binding"/>
    <property type="evidence" value="ECO:0007669"/>
    <property type="project" value="InterPro"/>
</dbReference>
<dbReference type="RefSeq" id="XP_019018366.1">
    <property type="nucleotide sequence ID" value="XM_019160731.1"/>
</dbReference>
<dbReference type="InterPro" id="IPR007219">
    <property type="entry name" value="XnlR_reg_dom"/>
</dbReference>
<evidence type="ECO:0000256" key="1">
    <source>
        <dbReference type="ARBA" id="ARBA00023015"/>
    </source>
</evidence>
<proteinExistence type="predicted"/>
<evidence type="ECO:0000256" key="5">
    <source>
        <dbReference type="SAM" id="Phobius"/>
    </source>
</evidence>
<name>A0A1E3NNZ7_9ASCO</name>
<evidence type="ECO:0000313" key="7">
    <source>
        <dbReference type="EMBL" id="ODQ47253.1"/>
    </source>
</evidence>
<dbReference type="Proteomes" id="UP000094455">
    <property type="component" value="Unassembled WGS sequence"/>
</dbReference>
<keyword evidence="2" id="KW-0238">DNA-binding</keyword>